<evidence type="ECO:0000313" key="11">
    <source>
        <dbReference type="EMBL" id="GCF95015.1"/>
    </source>
</evidence>
<dbReference type="Pfam" id="PF01297">
    <property type="entry name" value="ZnuA"/>
    <property type="match status" value="1"/>
</dbReference>
<comment type="similarity">
    <text evidence="1 7">Belongs to the bacterial solute-binding protein 9 family.</text>
</comment>
<dbReference type="Proteomes" id="UP000290567">
    <property type="component" value="Unassembled WGS sequence"/>
</dbReference>
<dbReference type="SUPFAM" id="SSF53807">
    <property type="entry name" value="Helical backbone' metal receptor"/>
    <property type="match status" value="1"/>
</dbReference>
<dbReference type="GO" id="GO:0007155">
    <property type="term" value="P:cell adhesion"/>
    <property type="evidence" value="ECO:0007669"/>
    <property type="project" value="InterPro"/>
</dbReference>
<keyword evidence="6" id="KW-0406">Ion transport</keyword>
<accession>A0A4P5PA77</accession>
<dbReference type="Pfam" id="PF09223">
    <property type="entry name" value="ZinT"/>
    <property type="match status" value="1"/>
</dbReference>
<evidence type="ECO:0000256" key="5">
    <source>
        <dbReference type="ARBA" id="ARBA00022906"/>
    </source>
</evidence>
<keyword evidence="12" id="KW-1185">Reference proteome</keyword>
<dbReference type="InterPro" id="IPR015304">
    <property type="entry name" value="ZinT_dom"/>
</dbReference>
<feature type="signal peptide" evidence="9">
    <location>
        <begin position="1"/>
        <end position="25"/>
    </location>
</feature>
<dbReference type="EMBL" id="BJCC01000025">
    <property type="protein sequence ID" value="GCF95015.1"/>
    <property type="molecule type" value="Genomic_DNA"/>
</dbReference>
<dbReference type="AlphaFoldDB" id="A0A4P5PA77"/>
<dbReference type="InterPro" id="IPR050492">
    <property type="entry name" value="Bact_metal-bind_prot9"/>
</dbReference>
<dbReference type="GO" id="GO:0008270">
    <property type="term" value="F:zinc ion binding"/>
    <property type="evidence" value="ECO:0007669"/>
    <property type="project" value="InterPro"/>
</dbReference>
<dbReference type="SUPFAM" id="SSF50814">
    <property type="entry name" value="Lipocalins"/>
    <property type="match status" value="1"/>
</dbReference>
<dbReference type="GO" id="GO:0006829">
    <property type="term" value="P:zinc ion transport"/>
    <property type="evidence" value="ECO:0007669"/>
    <property type="project" value="UniProtKB-KW"/>
</dbReference>
<evidence type="ECO:0000256" key="6">
    <source>
        <dbReference type="ARBA" id="ARBA00023065"/>
    </source>
</evidence>
<dbReference type="Gene3D" id="2.40.128.20">
    <property type="match status" value="1"/>
</dbReference>
<dbReference type="OrthoDB" id="9810636at2"/>
<gene>
    <name evidence="11" type="primary">adcA</name>
    <name evidence="11" type="ORF">NRIC_29060</name>
</gene>
<dbReference type="PRINTS" id="PR00690">
    <property type="entry name" value="ADHESNFAMILY"/>
</dbReference>
<keyword evidence="3 9" id="KW-0732">Signal</keyword>
<evidence type="ECO:0000256" key="3">
    <source>
        <dbReference type="ARBA" id="ARBA00022729"/>
    </source>
</evidence>
<feature type="domain" description="ZinT" evidence="10">
    <location>
        <begin position="323"/>
        <end position="502"/>
    </location>
</feature>
<name>A0A4P5PA77_9ENTE</name>
<evidence type="ECO:0000256" key="7">
    <source>
        <dbReference type="RuleBase" id="RU003512"/>
    </source>
</evidence>
<keyword evidence="2 7" id="KW-0813">Transport</keyword>
<evidence type="ECO:0000256" key="4">
    <source>
        <dbReference type="ARBA" id="ARBA00022833"/>
    </source>
</evidence>
<dbReference type="InterPro" id="IPR006128">
    <property type="entry name" value="Lipoprotein_PsaA-like"/>
</dbReference>
<protein>
    <submittedName>
        <fullName evidence="11">Zinc ABC transporter substrate-binding protein AdcA</fullName>
    </submittedName>
</protein>
<feature type="region of interest" description="Disordered" evidence="8">
    <location>
        <begin position="305"/>
        <end position="324"/>
    </location>
</feature>
<sequence length="502" mass="56851">MKKMLTWVGLLLIAGVLSACGTEKAAEKNEELTVVASFYPMYDFTKNIVGEEGTVELLVPAGTDSHDFEPSARDINKIQEADAFVYNDENMEMWVSDVADSLKQENVTMIKATKDLLLLPASDEHEHDHGEEGHHHELDPHVWLAPSLAMKEVEAIRDQLSEVYPEHAAIFSKNAQSYLEKLAALDQQYTEALSQAKQKSFVTQHAAFSYLALEYGLNQVPISGVSAEEEPSPARLAELKHFVETNGIEYIYFEQNAKSTVADTLADEANIKTAILNPLEGLTEKQMKAGEDYLSIMENNLKELRKTTDTENPNEKNLTPEKEKSVYNGYFKDEEVQKRPLSDWAGQWQSVYPYLQDGTFDQVMSYKAKKDPSKTVEEYKQYYETGYQTDVQEIEIKGSTITFVFEDGTEKSAEYQATGYEILKYSAGNRGVRFLFEAKEDTGAFKYIQFSDHGIHPAKSGHFHLYYGNHSQAELLKEMGHWPTYYPKKLSGKTIAQEMLAH</sequence>
<dbReference type="InterPro" id="IPR006127">
    <property type="entry name" value="ZnuA-like"/>
</dbReference>
<dbReference type="InterPro" id="IPR012674">
    <property type="entry name" value="Calycin"/>
</dbReference>
<comment type="caution">
    <text evidence="11">The sequence shown here is derived from an EMBL/GenBank/DDBJ whole genome shotgun (WGS) entry which is preliminary data.</text>
</comment>
<reference evidence="12" key="1">
    <citation type="submission" date="2019-02" db="EMBL/GenBank/DDBJ databases">
        <title>Draft genome sequence of Enterococcus sp. Gos25-1.</title>
        <authorList>
            <person name="Tanaka N."/>
            <person name="Shiwa Y."/>
            <person name="Fujita N."/>
        </authorList>
    </citation>
    <scope>NUCLEOTIDE SEQUENCE [LARGE SCALE GENOMIC DNA]</scope>
    <source>
        <strain evidence="12">Gos25-1</strain>
    </source>
</reference>
<dbReference type="Gene3D" id="3.40.50.1980">
    <property type="entry name" value="Nitrogenase molybdenum iron protein domain"/>
    <property type="match status" value="2"/>
</dbReference>
<feature type="chain" id="PRO_5020214318" evidence="9">
    <location>
        <begin position="26"/>
        <end position="502"/>
    </location>
</feature>
<evidence type="ECO:0000259" key="10">
    <source>
        <dbReference type="Pfam" id="PF09223"/>
    </source>
</evidence>
<keyword evidence="5" id="KW-0864">Zinc transport</keyword>
<dbReference type="InterPro" id="IPR006129">
    <property type="entry name" value="AdhesinB"/>
</dbReference>
<proteinExistence type="inferred from homology"/>
<evidence type="ECO:0000256" key="9">
    <source>
        <dbReference type="SAM" id="SignalP"/>
    </source>
</evidence>
<dbReference type="PANTHER" id="PTHR42953">
    <property type="entry name" value="HIGH-AFFINITY ZINC UPTAKE SYSTEM PROTEIN ZNUA-RELATED"/>
    <property type="match status" value="1"/>
</dbReference>
<evidence type="ECO:0000256" key="8">
    <source>
        <dbReference type="SAM" id="MobiDB-lite"/>
    </source>
</evidence>
<dbReference type="PROSITE" id="PS51257">
    <property type="entry name" value="PROKAR_LIPOPROTEIN"/>
    <property type="match status" value="1"/>
</dbReference>
<keyword evidence="4" id="KW-0862">Zinc</keyword>
<dbReference type="CDD" id="cd01017">
    <property type="entry name" value="AdcA"/>
    <property type="match status" value="1"/>
</dbReference>
<dbReference type="PANTHER" id="PTHR42953:SF3">
    <property type="entry name" value="HIGH-AFFINITY ZINC UPTAKE SYSTEM PROTEIN ZNUA"/>
    <property type="match status" value="1"/>
</dbReference>
<dbReference type="RefSeq" id="WP_146623416.1">
    <property type="nucleotide sequence ID" value="NZ_BJCC01000025.1"/>
</dbReference>
<organism evidence="11 12">
    <name type="scientific">Enterococcus florum</name>
    <dbReference type="NCBI Taxonomy" id="2480627"/>
    <lineage>
        <taxon>Bacteria</taxon>
        <taxon>Bacillati</taxon>
        <taxon>Bacillota</taxon>
        <taxon>Bacilli</taxon>
        <taxon>Lactobacillales</taxon>
        <taxon>Enterococcaceae</taxon>
        <taxon>Enterococcus</taxon>
    </lineage>
</organism>
<evidence type="ECO:0000256" key="1">
    <source>
        <dbReference type="ARBA" id="ARBA00011028"/>
    </source>
</evidence>
<dbReference type="PRINTS" id="PR00691">
    <property type="entry name" value="ADHESINB"/>
</dbReference>
<evidence type="ECO:0000256" key="2">
    <source>
        <dbReference type="ARBA" id="ARBA00022448"/>
    </source>
</evidence>
<evidence type="ECO:0000313" key="12">
    <source>
        <dbReference type="Proteomes" id="UP000290567"/>
    </source>
</evidence>